<accession>A0A9Q1FKW3</accession>
<proteinExistence type="inferred from homology"/>
<evidence type="ECO:0000259" key="3">
    <source>
        <dbReference type="Pfam" id="PF04664"/>
    </source>
</evidence>
<dbReference type="GO" id="GO:0140625">
    <property type="term" value="F:opioid growth factor receptor activity"/>
    <property type="evidence" value="ECO:0007669"/>
    <property type="project" value="InterPro"/>
</dbReference>
<evidence type="ECO:0000256" key="2">
    <source>
        <dbReference type="SAM" id="MobiDB-lite"/>
    </source>
</evidence>
<comment type="caution">
    <text evidence="4">The sequence shown here is derived from an EMBL/GenBank/DDBJ whole genome shotgun (WGS) entry which is preliminary data.</text>
</comment>
<feature type="compositionally biased region" description="Polar residues" evidence="2">
    <location>
        <begin position="320"/>
        <end position="330"/>
    </location>
</feature>
<dbReference type="InterPro" id="IPR039574">
    <property type="entry name" value="OGFr"/>
</dbReference>
<dbReference type="AlphaFoldDB" id="A0A9Q1FKW3"/>
<dbReference type="InterPro" id="IPR006757">
    <property type="entry name" value="OGF_rcpt"/>
</dbReference>
<comment type="similarity">
    <text evidence="1">Belongs to the opioid growth factor receptor family.</text>
</comment>
<dbReference type="OrthoDB" id="9030204at2759"/>
<gene>
    <name evidence="4" type="ORF">SKAU_G00173570</name>
</gene>
<dbReference type="Pfam" id="PF04664">
    <property type="entry name" value="OGFr_N"/>
    <property type="match status" value="1"/>
</dbReference>
<name>A0A9Q1FKW3_SYNKA</name>
<protein>
    <recommendedName>
        <fullName evidence="3">Opioid growth factor receptor (OGFr) conserved domain-containing protein</fullName>
    </recommendedName>
</protein>
<evidence type="ECO:0000313" key="5">
    <source>
        <dbReference type="Proteomes" id="UP001152622"/>
    </source>
</evidence>
<dbReference type="PANTHER" id="PTHR14015:SF1">
    <property type="entry name" value="OPIOID GROWTH FACTOR RECEPTOR"/>
    <property type="match status" value="1"/>
</dbReference>
<sequence length="473" mass="54881">MTTTNLRNRWSSSSSEDEDDLVCEYDSTWEETGCDYKEENSQRHRWRRNSRAARDMQTYRHGYPVREQEKYQSSIWYAHSDLDRGEQMVNLRFYRNDIPSSPDKVYITEFHKCWKGDYKRLERVHSYIQWLFPLQEPGMNYSAQVLTKNEVKAFCEDQEAKERLVTSYELMLDFYGIELVNKSTGEVARSENWMEQFDNLNRNTHNNLRITRILKSLGDLGFQHYQAPLVKFFLEETLIHGNLAYVKQSVMDYFLFAVLNKKKRRELIEYAFRHYKPRFEFVWCPKKIQRRLLIAEKNQDDLDQEKGGLLGESGCDQENETNVTEESPATSNAFQYQASSVDPLESFSVEQPPPVNRVMDQPSSPDSGSLNEESTSEGHIQGPGVEHSPPLQELVTDETAQEVGTEAKTESSRVPVETQSNSQDIKKNSTTDDTSAAEQEPALEMQNKKEMGGMGQRGMNLQVQLKTITDLKE</sequence>
<dbReference type="PANTHER" id="PTHR14015">
    <property type="entry name" value="OPIOID GROWTH FACTOR RECEPTOR OGFR ZETA-TYPE OPIOID RECEPTOR"/>
    <property type="match status" value="1"/>
</dbReference>
<feature type="domain" description="Opioid growth factor receptor (OGFr) conserved" evidence="3">
    <location>
        <begin position="86"/>
        <end position="287"/>
    </location>
</feature>
<dbReference type="EMBL" id="JAINUF010000005">
    <property type="protein sequence ID" value="KAJ8360832.1"/>
    <property type="molecule type" value="Genomic_DNA"/>
</dbReference>
<dbReference type="Proteomes" id="UP001152622">
    <property type="component" value="Chromosome 5"/>
</dbReference>
<evidence type="ECO:0000313" key="4">
    <source>
        <dbReference type="EMBL" id="KAJ8360832.1"/>
    </source>
</evidence>
<evidence type="ECO:0000256" key="1">
    <source>
        <dbReference type="ARBA" id="ARBA00010365"/>
    </source>
</evidence>
<feature type="region of interest" description="Disordered" evidence="2">
    <location>
        <begin position="343"/>
        <end position="461"/>
    </location>
</feature>
<organism evidence="4 5">
    <name type="scientific">Synaphobranchus kaupii</name>
    <name type="common">Kaup's arrowtooth eel</name>
    <dbReference type="NCBI Taxonomy" id="118154"/>
    <lineage>
        <taxon>Eukaryota</taxon>
        <taxon>Metazoa</taxon>
        <taxon>Chordata</taxon>
        <taxon>Craniata</taxon>
        <taxon>Vertebrata</taxon>
        <taxon>Euteleostomi</taxon>
        <taxon>Actinopterygii</taxon>
        <taxon>Neopterygii</taxon>
        <taxon>Teleostei</taxon>
        <taxon>Anguilliformes</taxon>
        <taxon>Synaphobranchidae</taxon>
        <taxon>Synaphobranchus</taxon>
    </lineage>
</organism>
<feature type="compositionally biased region" description="Polar residues" evidence="2">
    <location>
        <begin position="361"/>
        <end position="373"/>
    </location>
</feature>
<dbReference type="GO" id="GO:0016020">
    <property type="term" value="C:membrane"/>
    <property type="evidence" value="ECO:0007669"/>
    <property type="project" value="InterPro"/>
</dbReference>
<reference evidence="4" key="1">
    <citation type="journal article" date="2023" name="Science">
        <title>Genome structures resolve the early diversification of teleost fishes.</title>
        <authorList>
            <person name="Parey E."/>
            <person name="Louis A."/>
            <person name="Montfort J."/>
            <person name="Bouchez O."/>
            <person name="Roques C."/>
            <person name="Iampietro C."/>
            <person name="Lluch J."/>
            <person name="Castinel A."/>
            <person name="Donnadieu C."/>
            <person name="Desvignes T."/>
            <person name="Floi Bucao C."/>
            <person name="Jouanno E."/>
            <person name="Wen M."/>
            <person name="Mejri S."/>
            <person name="Dirks R."/>
            <person name="Jansen H."/>
            <person name="Henkel C."/>
            <person name="Chen W.J."/>
            <person name="Zahm M."/>
            <person name="Cabau C."/>
            <person name="Klopp C."/>
            <person name="Thompson A.W."/>
            <person name="Robinson-Rechavi M."/>
            <person name="Braasch I."/>
            <person name="Lecointre G."/>
            <person name="Bobe J."/>
            <person name="Postlethwait J.H."/>
            <person name="Berthelot C."/>
            <person name="Roest Crollius H."/>
            <person name="Guiguen Y."/>
        </authorList>
    </citation>
    <scope>NUCLEOTIDE SEQUENCE</scope>
    <source>
        <strain evidence="4">WJC10195</strain>
    </source>
</reference>
<keyword evidence="5" id="KW-1185">Reference proteome</keyword>
<feature type="region of interest" description="Disordered" evidence="2">
    <location>
        <begin position="304"/>
        <end position="330"/>
    </location>
</feature>